<dbReference type="PANTHER" id="PTHR34846">
    <property type="entry name" value="4-CARBOXYMUCONOLACTONE DECARBOXYLASE FAMILY PROTEIN (AFU_ORTHOLOGUE AFUA_6G11590)"/>
    <property type="match status" value="1"/>
</dbReference>
<reference evidence="2 3" key="1">
    <citation type="submission" date="2016-04" db="EMBL/GenBank/DDBJ databases">
        <title>Complete genome sequence and analysis of deep-sea sediment isolate, Amycolatopsis sp. WP1.</title>
        <authorList>
            <person name="Wang H."/>
            <person name="Chen S."/>
            <person name="Wu Q."/>
        </authorList>
    </citation>
    <scope>NUCLEOTIDE SEQUENCE [LARGE SCALE GENOMIC DNA]</scope>
    <source>
        <strain evidence="2 3">WP1</strain>
    </source>
</reference>
<proteinExistence type="predicted"/>
<accession>A0A344LIG8</accession>
<dbReference type="RefSeq" id="WP_113696908.1">
    <property type="nucleotide sequence ID" value="NZ_CP015163.1"/>
</dbReference>
<dbReference type="InterPro" id="IPR029032">
    <property type="entry name" value="AhpD-like"/>
</dbReference>
<protein>
    <submittedName>
        <fullName evidence="2">Transposase</fullName>
    </submittedName>
</protein>
<dbReference type="OrthoDB" id="657225at2"/>
<dbReference type="Pfam" id="PF02627">
    <property type="entry name" value="CMD"/>
    <property type="match status" value="1"/>
</dbReference>
<dbReference type="SUPFAM" id="SSF69118">
    <property type="entry name" value="AhpD-like"/>
    <property type="match status" value="1"/>
</dbReference>
<sequence length="196" mass="21455">MPRIPALDVKSGGLVLRVIARIARRRFGALPEPMAVSAHNPRVLRAGLVTELFAEKVSNELPVNVRELAVYRTAVRLGCSWCIDFGTMLQKHEGLDIDRLKAIDDYADSPLYSPQERLALAYADAMTATPVTVTDEQVAELEAEFGRKGVLELTYQIGLENMRARMNNALDITEQGFTSGGACRVPQVTEIGRAAG</sequence>
<dbReference type="EMBL" id="CP015163">
    <property type="protein sequence ID" value="AXB47842.1"/>
    <property type="molecule type" value="Genomic_DNA"/>
</dbReference>
<dbReference type="GO" id="GO:0051920">
    <property type="term" value="F:peroxiredoxin activity"/>
    <property type="evidence" value="ECO:0007669"/>
    <property type="project" value="InterPro"/>
</dbReference>
<evidence type="ECO:0000259" key="1">
    <source>
        <dbReference type="Pfam" id="PF02627"/>
    </source>
</evidence>
<dbReference type="AlphaFoldDB" id="A0A344LIG8"/>
<dbReference type="Gene3D" id="1.20.1290.10">
    <property type="entry name" value="AhpD-like"/>
    <property type="match status" value="1"/>
</dbReference>
<name>A0A344LIG8_9PSEU</name>
<organism evidence="2 3">
    <name type="scientific">Amycolatopsis albispora</name>
    <dbReference type="NCBI Taxonomy" id="1804986"/>
    <lineage>
        <taxon>Bacteria</taxon>
        <taxon>Bacillati</taxon>
        <taxon>Actinomycetota</taxon>
        <taxon>Actinomycetes</taxon>
        <taxon>Pseudonocardiales</taxon>
        <taxon>Pseudonocardiaceae</taxon>
        <taxon>Amycolatopsis</taxon>
    </lineage>
</organism>
<evidence type="ECO:0000313" key="3">
    <source>
        <dbReference type="Proteomes" id="UP000250434"/>
    </source>
</evidence>
<feature type="domain" description="Carboxymuconolactone decarboxylase-like" evidence="1">
    <location>
        <begin position="54"/>
        <end position="124"/>
    </location>
</feature>
<dbReference type="Proteomes" id="UP000250434">
    <property type="component" value="Chromosome"/>
</dbReference>
<keyword evidence="3" id="KW-1185">Reference proteome</keyword>
<dbReference type="InterPro" id="IPR003779">
    <property type="entry name" value="CMD-like"/>
</dbReference>
<dbReference type="KEGG" id="aab:A4R43_39820"/>
<gene>
    <name evidence="2" type="ORF">A4R43_39820</name>
</gene>
<evidence type="ECO:0000313" key="2">
    <source>
        <dbReference type="EMBL" id="AXB47842.1"/>
    </source>
</evidence>
<dbReference type="PANTHER" id="PTHR34846:SF10">
    <property type="entry name" value="CYTOPLASMIC PROTEIN"/>
    <property type="match status" value="1"/>
</dbReference>